<name>A0AAD7S1M3_9TELE</name>
<organism evidence="1 2">
    <name type="scientific">Aldrovandia affinis</name>
    <dbReference type="NCBI Taxonomy" id="143900"/>
    <lineage>
        <taxon>Eukaryota</taxon>
        <taxon>Metazoa</taxon>
        <taxon>Chordata</taxon>
        <taxon>Craniata</taxon>
        <taxon>Vertebrata</taxon>
        <taxon>Euteleostomi</taxon>
        <taxon>Actinopterygii</taxon>
        <taxon>Neopterygii</taxon>
        <taxon>Teleostei</taxon>
        <taxon>Notacanthiformes</taxon>
        <taxon>Halosauridae</taxon>
        <taxon>Aldrovandia</taxon>
    </lineage>
</organism>
<dbReference type="EMBL" id="JAINUG010000129">
    <property type="protein sequence ID" value="KAJ8394117.1"/>
    <property type="molecule type" value="Genomic_DNA"/>
</dbReference>
<dbReference type="Proteomes" id="UP001221898">
    <property type="component" value="Unassembled WGS sequence"/>
</dbReference>
<dbReference type="AlphaFoldDB" id="A0AAD7S1M3"/>
<proteinExistence type="predicted"/>
<keyword evidence="2" id="KW-1185">Reference proteome</keyword>
<comment type="caution">
    <text evidence="1">The sequence shown here is derived from an EMBL/GenBank/DDBJ whole genome shotgun (WGS) entry which is preliminary data.</text>
</comment>
<reference evidence="1" key="1">
    <citation type="journal article" date="2023" name="Science">
        <title>Genome structures resolve the early diversification of teleost fishes.</title>
        <authorList>
            <person name="Parey E."/>
            <person name="Louis A."/>
            <person name="Montfort J."/>
            <person name="Bouchez O."/>
            <person name="Roques C."/>
            <person name="Iampietro C."/>
            <person name="Lluch J."/>
            <person name="Castinel A."/>
            <person name="Donnadieu C."/>
            <person name="Desvignes T."/>
            <person name="Floi Bucao C."/>
            <person name="Jouanno E."/>
            <person name="Wen M."/>
            <person name="Mejri S."/>
            <person name="Dirks R."/>
            <person name="Jansen H."/>
            <person name="Henkel C."/>
            <person name="Chen W.J."/>
            <person name="Zahm M."/>
            <person name="Cabau C."/>
            <person name="Klopp C."/>
            <person name="Thompson A.W."/>
            <person name="Robinson-Rechavi M."/>
            <person name="Braasch I."/>
            <person name="Lecointre G."/>
            <person name="Bobe J."/>
            <person name="Postlethwait J.H."/>
            <person name="Berthelot C."/>
            <person name="Roest Crollius H."/>
            <person name="Guiguen Y."/>
        </authorList>
    </citation>
    <scope>NUCLEOTIDE SEQUENCE</scope>
    <source>
        <strain evidence="1">NC1722</strain>
    </source>
</reference>
<accession>A0AAD7S1M3</accession>
<gene>
    <name evidence="1" type="ORF">AAFF_G00049220</name>
</gene>
<evidence type="ECO:0000313" key="1">
    <source>
        <dbReference type="EMBL" id="KAJ8394117.1"/>
    </source>
</evidence>
<evidence type="ECO:0000313" key="2">
    <source>
        <dbReference type="Proteomes" id="UP001221898"/>
    </source>
</evidence>
<sequence>MRGALIRERGGPRALSASFRERVAVPNARRRNICISSRPSDAAAYHGDVADTWAYGENKPPPLRHPTSSLLLRMTRHTPSCSLLHFRPPSLILF</sequence>
<protein>
    <submittedName>
        <fullName evidence="1">Uncharacterized protein</fullName>
    </submittedName>
</protein>